<feature type="non-terminal residue" evidence="2">
    <location>
        <position position="1"/>
    </location>
</feature>
<feature type="non-terminal residue" evidence="2">
    <location>
        <position position="152"/>
    </location>
</feature>
<dbReference type="InterPro" id="IPR027417">
    <property type="entry name" value="P-loop_NTPase"/>
</dbReference>
<proteinExistence type="predicted"/>
<name>V5N6G4_9MAGN</name>
<feature type="domain" description="NB-ARC" evidence="1">
    <location>
        <begin position="1"/>
        <end position="135"/>
    </location>
</feature>
<dbReference type="Pfam" id="PF00931">
    <property type="entry name" value="NB-ARC"/>
    <property type="match status" value="1"/>
</dbReference>
<dbReference type="EMBL" id="KF689670">
    <property type="protein sequence ID" value="AHA83394.1"/>
    <property type="molecule type" value="Genomic_DNA"/>
</dbReference>
<evidence type="ECO:0000313" key="2">
    <source>
        <dbReference type="EMBL" id="AHA83394.1"/>
    </source>
</evidence>
<dbReference type="Gene3D" id="3.40.50.300">
    <property type="entry name" value="P-loop containing nucleotide triphosphate hydrolases"/>
    <property type="match status" value="1"/>
</dbReference>
<protein>
    <submittedName>
        <fullName evidence="2">NBS-LRR disease resistance protein</fullName>
    </submittedName>
</protein>
<sequence length="152" mass="17591">LAKLVYNDERVAEHFKPRIWVCVSEEFDVKRLTKEAVESITYDEPPNVTVDPLHRGLKELINGRRFLLVLDDVWNENYDWWQLLLAHFRAASRGSIIIVTTRSEIVSHIIGSTFTYRLIGLSDEDCLAIFKERAQGKMQGEELEGQIISKCK</sequence>
<evidence type="ECO:0000259" key="1">
    <source>
        <dbReference type="Pfam" id="PF00931"/>
    </source>
</evidence>
<dbReference type="InterPro" id="IPR002182">
    <property type="entry name" value="NB-ARC"/>
</dbReference>
<dbReference type="AlphaFoldDB" id="V5N6G4"/>
<accession>V5N6G4</accession>
<organism evidence="2">
    <name type="scientific">Piper ornatum</name>
    <dbReference type="NCBI Taxonomy" id="288673"/>
    <lineage>
        <taxon>Eukaryota</taxon>
        <taxon>Viridiplantae</taxon>
        <taxon>Streptophyta</taxon>
        <taxon>Embryophyta</taxon>
        <taxon>Tracheophyta</taxon>
        <taxon>Spermatophyta</taxon>
        <taxon>Magnoliopsida</taxon>
        <taxon>Magnoliidae</taxon>
        <taxon>Piperales</taxon>
        <taxon>Piperaceae</taxon>
        <taxon>Piper</taxon>
    </lineage>
</organism>
<dbReference type="PANTHER" id="PTHR36766:SF70">
    <property type="entry name" value="DISEASE RESISTANCE PROTEIN RGA4"/>
    <property type="match status" value="1"/>
</dbReference>
<reference evidence="2" key="1">
    <citation type="submission" date="2013-09" db="EMBL/GenBank/DDBJ databases">
        <title>Isolation of resistance gene candidates in Piper nigrum L. and related Piper species.</title>
        <authorList>
            <person name="Suraby E.J."/>
            <person name="Nirmal Babu K."/>
            <person name="Anandaraj M."/>
        </authorList>
    </citation>
    <scope>NUCLEOTIDE SEQUENCE</scope>
    <source>
        <tissue evidence="2">Leaf</tissue>
    </source>
</reference>
<dbReference type="GO" id="GO:0043531">
    <property type="term" value="F:ADP binding"/>
    <property type="evidence" value="ECO:0007669"/>
    <property type="project" value="InterPro"/>
</dbReference>
<dbReference type="SUPFAM" id="SSF52540">
    <property type="entry name" value="P-loop containing nucleoside triphosphate hydrolases"/>
    <property type="match status" value="1"/>
</dbReference>
<dbReference type="PANTHER" id="PTHR36766">
    <property type="entry name" value="PLANT BROAD-SPECTRUM MILDEW RESISTANCE PROTEIN RPW8"/>
    <property type="match status" value="1"/>
</dbReference>